<dbReference type="OrthoDB" id="125084at2759"/>
<dbReference type="Proteomes" id="UP000694044">
    <property type="component" value="Unassembled WGS sequence"/>
</dbReference>
<feature type="region of interest" description="Disordered" evidence="1">
    <location>
        <begin position="449"/>
        <end position="478"/>
    </location>
</feature>
<protein>
    <recommendedName>
        <fullName evidence="4">FYVE-type domain-containing protein</fullName>
    </recommendedName>
</protein>
<proteinExistence type="predicted"/>
<evidence type="ECO:0000313" key="3">
    <source>
        <dbReference type="Proteomes" id="UP000694044"/>
    </source>
</evidence>
<dbReference type="PANTHER" id="PTHR13510:SF44">
    <property type="entry name" value="RABENOSYN-5"/>
    <property type="match status" value="1"/>
</dbReference>
<name>A0A8T1VJX7_9STRA</name>
<feature type="compositionally biased region" description="Basic and acidic residues" evidence="1">
    <location>
        <begin position="504"/>
        <end position="516"/>
    </location>
</feature>
<reference evidence="2" key="1">
    <citation type="submission" date="2021-02" db="EMBL/GenBank/DDBJ databases">
        <authorList>
            <person name="Palmer J.M."/>
        </authorList>
    </citation>
    <scope>NUCLEOTIDE SEQUENCE</scope>
    <source>
        <strain evidence="2">SCRP734</strain>
    </source>
</reference>
<dbReference type="PANTHER" id="PTHR13510">
    <property type="entry name" value="FYVE-FINGER-CONTAINING RAB5 EFFECTOR PROTEIN RABENOSYN-5-RELATED"/>
    <property type="match status" value="1"/>
</dbReference>
<dbReference type="EMBL" id="JAGDFM010000289">
    <property type="protein sequence ID" value="KAG7380510.1"/>
    <property type="molecule type" value="Genomic_DNA"/>
</dbReference>
<dbReference type="InterPro" id="IPR052727">
    <property type="entry name" value="Rab4/Rab5_effector"/>
</dbReference>
<accession>A0A8T1VJX7</accession>
<dbReference type="AlphaFoldDB" id="A0A8T1VJX7"/>
<sequence length="535" mass="60149">MAQPPSTRFTFGHRLMSYLPTPVRSRRAEQPAATLELPQLDRYHDRAERALTETIAEYGHLDGDVNAKRWKSLRSTRGVRLFRGRHPVGHTPLLCVGTLHARFDDVLEGLYCDNTEDMLLMDAVKCPRLTDSAVLSVVQKRTRLEPFAFTGVKRATIKLAIASNRDLCYFDKLGMVRQATGKRMAYHVMQSVELPGYPSQLTHQRAQLSLCYVFEELEGDLVGVYMKGDVDVGSQSYFVTKAVSDVLLAFVNTLECTRAKKLALMVSANHLGVWQCSSSRKTCHICKGSSSFFESLVRCAGCSEPVCKKKCRFRETVLTRGTVPGLPKRADFCRECFTKMNLLVIEQLRAKAREHNAAASNNMKDEALQLDVNMIGSEQSLISFVLNITTQVQMLSSDNEVRASNLSSIGWALSSDEEGEEVDIDNESEGRDVLKSSRLTRTPTVIYEKPPVNVTRRSRSSTTSTTSSFAHEEEDPEHYQTSLMAKLQQMSQQVEETLLFTREQSEVARSVRERTRSNRLLQERSSTSSSTSSRL</sequence>
<gene>
    <name evidence="2" type="ORF">PHYPSEUDO_007068</name>
</gene>
<organism evidence="2 3">
    <name type="scientific">Phytophthora pseudosyringae</name>
    <dbReference type="NCBI Taxonomy" id="221518"/>
    <lineage>
        <taxon>Eukaryota</taxon>
        <taxon>Sar</taxon>
        <taxon>Stramenopiles</taxon>
        <taxon>Oomycota</taxon>
        <taxon>Peronosporomycetes</taxon>
        <taxon>Peronosporales</taxon>
        <taxon>Peronosporaceae</taxon>
        <taxon>Phytophthora</taxon>
    </lineage>
</organism>
<keyword evidence="3" id="KW-1185">Reference proteome</keyword>
<evidence type="ECO:0008006" key="4">
    <source>
        <dbReference type="Google" id="ProtNLM"/>
    </source>
</evidence>
<evidence type="ECO:0000256" key="1">
    <source>
        <dbReference type="SAM" id="MobiDB-lite"/>
    </source>
</evidence>
<feature type="region of interest" description="Disordered" evidence="1">
    <location>
        <begin position="504"/>
        <end position="535"/>
    </location>
</feature>
<comment type="caution">
    <text evidence="2">The sequence shown here is derived from an EMBL/GenBank/DDBJ whole genome shotgun (WGS) entry which is preliminary data.</text>
</comment>
<feature type="compositionally biased region" description="Low complexity" evidence="1">
    <location>
        <begin position="525"/>
        <end position="535"/>
    </location>
</feature>
<evidence type="ECO:0000313" key="2">
    <source>
        <dbReference type="EMBL" id="KAG7380510.1"/>
    </source>
</evidence>